<sequence length="172" mass="20319">MSYRQRGMFYHQRGNCRPSYYRQRITHPKPEPLPAWEKKFCIEVGAMPWERFVEAEKNLIENDKVFEWGDSAGLIAFQEAKQRFWEIYHGFPCENKLPNNAAVLYIDNIDWNSEIDPKLFSEIKSLTDNENEEKDNTKEIDWFSIPLEEIQATGWDEYEEPAPRLPSIVGSP</sequence>
<proteinExistence type="predicted"/>
<protein>
    <submittedName>
        <fullName evidence="2">Uncharacterized protein</fullName>
    </submittedName>
</protein>
<keyword evidence="1" id="KW-1185">Reference proteome</keyword>
<dbReference type="PANTHER" id="PTHR34567:SF7">
    <property type="entry name" value="PENTATRICOPEPTIDE REPEAT-CONTAINING-LIKE PROTEIN"/>
    <property type="match status" value="1"/>
</dbReference>
<evidence type="ECO:0000313" key="2">
    <source>
        <dbReference type="RefSeq" id="XP_016694401.1"/>
    </source>
</evidence>
<dbReference type="Proteomes" id="UP000818029">
    <property type="component" value="Chromosome A11"/>
</dbReference>
<dbReference type="RefSeq" id="XP_016694401.1">
    <property type="nucleotide sequence ID" value="XM_016838912.1"/>
</dbReference>
<dbReference type="PaxDb" id="3635-A0A1U8JVU7"/>
<gene>
    <name evidence="2" type="primary">LOC107911009</name>
</gene>
<dbReference type="GeneID" id="107911009"/>
<reference evidence="1" key="1">
    <citation type="journal article" date="2020" name="Nat. Genet.">
        <title>Genomic diversifications of five Gossypium allopolyploid species and their impact on cotton improvement.</title>
        <authorList>
            <person name="Chen Z.J."/>
            <person name="Sreedasyam A."/>
            <person name="Ando A."/>
            <person name="Song Q."/>
            <person name="De Santiago L.M."/>
            <person name="Hulse-Kemp A.M."/>
            <person name="Ding M."/>
            <person name="Ye W."/>
            <person name="Kirkbride R.C."/>
            <person name="Jenkins J."/>
            <person name="Plott C."/>
            <person name="Lovell J."/>
            <person name="Lin Y.M."/>
            <person name="Vaughn R."/>
            <person name="Liu B."/>
            <person name="Simpson S."/>
            <person name="Scheffler B.E."/>
            <person name="Wen L."/>
            <person name="Saski C.A."/>
            <person name="Grover C.E."/>
            <person name="Hu G."/>
            <person name="Conover J.L."/>
            <person name="Carlson J.W."/>
            <person name="Shu S."/>
            <person name="Boston L.B."/>
            <person name="Williams M."/>
            <person name="Peterson D.G."/>
            <person name="McGee K."/>
            <person name="Jones D.C."/>
            <person name="Wendel J.F."/>
            <person name="Stelly D.M."/>
            <person name="Grimwood J."/>
            <person name="Schmutz J."/>
        </authorList>
    </citation>
    <scope>NUCLEOTIDE SEQUENCE [LARGE SCALE GENOMIC DNA]</scope>
    <source>
        <strain evidence="1">cv. TM-1</strain>
    </source>
</reference>
<dbReference type="PANTHER" id="PTHR34567">
    <property type="entry name" value="FK506-BINDING-LIKE PROTEIN"/>
    <property type="match status" value="1"/>
</dbReference>
<accession>A0A1U8JVU7</accession>
<name>A0A1U8JVU7_GOSHI</name>
<dbReference type="OrthoDB" id="943542at2759"/>
<dbReference type="AlphaFoldDB" id="A0A1U8JVU7"/>
<reference evidence="2" key="2">
    <citation type="submission" date="2025-08" db="UniProtKB">
        <authorList>
            <consortium name="RefSeq"/>
        </authorList>
    </citation>
    <scope>IDENTIFICATION</scope>
</reference>
<dbReference type="STRING" id="3635.A0A1U8JVU7"/>
<evidence type="ECO:0000313" key="1">
    <source>
        <dbReference type="Proteomes" id="UP000818029"/>
    </source>
</evidence>
<organism evidence="1 2">
    <name type="scientific">Gossypium hirsutum</name>
    <name type="common">Upland cotton</name>
    <name type="synonym">Gossypium mexicanum</name>
    <dbReference type="NCBI Taxonomy" id="3635"/>
    <lineage>
        <taxon>Eukaryota</taxon>
        <taxon>Viridiplantae</taxon>
        <taxon>Streptophyta</taxon>
        <taxon>Embryophyta</taxon>
        <taxon>Tracheophyta</taxon>
        <taxon>Spermatophyta</taxon>
        <taxon>Magnoliopsida</taxon>
        <taxon>eudicotyledons</taxon>
        <taxon>Gunneridae</taxon>
        <taxon>Pentapetalae</taxon>
        <taxon>rosids</taxon>
        <taxon>malvids</taxon>
        <taxon>Malvales</taxon>
        <taxon>Malvaceae</taxon>
        <taxon>Malvoideae</taxon>
        <taxon>Gossypium</taxon>
    </lineage>
</organism>
<dbReference type="KEGG" id="ghi:107911009"/>